<dbReference type="InterPro" id="IPR036291">
    <property type="entry name" value="NAD(P)-bd_dom_sf"/>
</dbReference>
<evidence type="ECO:0000256" key="1">
    <source>
        <dbReference type="SAM" id="Phobius"/>
    </source>
</evidence>
<sequence>MIRKSVPTRREFLANTSTVVGATFAAAFGASFVPATALGRDGATAASERIRMGFIGCGRQCYYKNIPLFMRTGEVQAMAVCDVDDWRRNNAVNQIKTQYTSGKAKGTLSHVDQHLDYQDLLSRDDIDAVMISTPDHWHCQMALDAMKAGKDVALEKPITRTIAEGQRLIKAAAEQKRIFRVDSEFRSGESAHRATTLVRNGHIGRVRRVTTCVPESDIPCPQQPEMPIPIGLDYERWQGPAPRAPYTLKRVHTPESYERPGWMRHLYYCDGMITNWGTHLNNGAMWATDTERTGPVEIEATGTYPDPESFWNVLLKFNIQYKFADGLEWIYRTEKPYFLIEGDEGWVRADFTQFDAEPKSLLNIDLTQVDQTFPLQGEKENFLASVRSRQETLEPAEVGHRVTTLGHLGHIAIHTGRKLQWDPVKEVFVDDDGANQYLDKPIQHRPQIS</sequence>
<dbReference type="PANTHER" id="PTHR43818">
    <property type="entry name" value="BCDNA.GH03377"/>
    <property type="match status" value="1"/>
</dbReference>
<dbReference type="RefSeq" id="WP_146527993.1">
    <property type="nucleotide sequence ID" value="NZ_SJPV01000006.1"/>
</dbReference>
<dbReference type="AlphaFoldDB" id="A0A5C6DIK9"/>
<keyword evidence="1" id="KW-0812">Transmembrane</keyword>
<dbReference type="GO" id="GO:0000166">
    <property type="term" value="F:nucleotide binding"/>
    <property type="evidence" value="ECO:0007669"/>
    <property type="project" value="InterPro"/>
</dbReference>
<accession>A0A5C6DIK9</accession>
<name>A0A5C6DIK9_9BACT</name>
<keyword evidence="1" id="KW-1133">Transmembrane helix</keyword>
<dbReference type="Pfam" id="PF19051">
    <property type="entry name" value="GFO_IDH_MocA_C2"/>
    <property type="match status" value="1"/>
</dbReference>
<protein>
    <submittedName>
        <fullName evidence="4">Glucose--fructose oxidoreductase</fullName>
        <ecNumber evidence="4">1.1.99.28</ecNumber>
    </submittedName>
</protein>
<dbReference type="SUPFAM" id="SSF55347">
    <property type="entry name" value="Glyceraldehyde-3-phosphate dehydrogenase-like, C-terminal domain"/>
    <property type="match status" value="1"/>
</dbReference>
<dbReference type="InterPro" id="IPR006311">
    <property type="entry name" value="TAT_signal"/>
</dbReference>
<comment type="caution">
    <text evidence="4">The sequence shown here is derived from an EMBL/GenBank/DDBJ whole genome shotgun (WGS) entry which is preliminary data.</text>
</comment>
<dbReference type="Pfam" id="PF01408">
    <property type="entry name" value="GFO_IDH_MocA"/>
    <property type="match status" value="1"/>
</dbReference>
<keyword evidence="5" id="KW-1185">Reference proteome</keyword>
<evidence type="ECO:0000313" key="5">
    <source>
        <dbReference type="Proteomes" id="UP000319143"/>
    </source>
</evidence>
<gene>
    <name evidence="4" type="primary">gfo_5</name>
    <name evidence="4" type="ORF">Poly41_36760</name>
</gene>
<dbReference type="Proteomes" id="UP000319143">
    <property type="component" value="Unassembled WGS sequence"/>
</dbReference>
<evidence type="ECO:0000259" key="2">
    <source>
        <dbReference type="Pfam" id="PF01408"/>
    </source>
</evidence>
<evidence type="ECO:0000313" key="4">
    <source>
        <dbReference type="EMBL" id="TWU35924.1"/>
    </source>
</evidence>
<organism evidence="4 5">
    <name type="scientific">Novipirellula artificiosorum</name>
    <dbReference type="NCBI Taxonomy" id="2528016"/>
    <lineage>
        <taxon>Bacteria</taxon>
        <taxon>Pseudomonadati</taxon>
        <taxon>Planctomycetota</taxon>
        <taxon>Planctomycetia</taxon>
        <taxon>Pirellulales</taxon>
        <taxon>Pirellulaceae</taxon>
        <taxon>Novipirellula</taxon>
    </lineage>
</organism>
<dbReference type="InterPro" id="IPR000683">
    <property type="entry name" value="Gfo/Idh/MocA-like_OxRdtase_N"/>
</dbReference>
<feature type="domain" description="Gfo/Idh/MocA-like oxidoreductase bacterial type C-terminal" evidence="3">
    <location>
        <begin position="224"/>
        <end position="444"/>
    </location>
</feature>
<keyword evidence="4" id="KW-0560">Oxidoreductase</keyword>
<dbReference type="EC" id="1.1.99.28" evidence="4"/>
<dbReference type="PANTHER" id="PTHR43818:SF5">
    <property type="entry name" value="OXIDOREDUCTASE FAMILY PROTEIN"/>
    <property type="match status" value="1"/>
</dbReference>
<dbReference type="EMBL" id="SJPV01000006">
    <property type="protein sequence ID" value="TWU35924.1"/>
    <property type="molecule type" value="Genomic_DNA"/>
</dbReference>
<dbReference type="OrthoDB" id="9788246at2"/>
<proteinExistence type="predicted"/>
<feature type="transmembrane region" description="Helical" evidence="1">
    <location>
        <begin position="12"/>
        <end position="33"/>
    </location>
</feature>
<dbReference type="Gene3D" id="3.40.50.720">
    <property type="entry name" value="NAD(P)-binding Rossmann-like Domain"/>
    <property type="match status" value="1"/>
</dbReference>
<keyword evidence="1" id="KW-0472">Membrane</keyword>
<dbReference type="Gene3D" id="3.30.360.10">
    <property type="entry name" value="Dihydrodipicolinate Reductase, domain 2"/>
    <property type="match status" value="1"/>
</dbReference>
<dbReference type="SUPFAM" id="SSF51735">
    <property type="entry name" value="NAD(P)-binding Rossmann-fold domains"/>
    <property type="match status" value="1"/>
</dbReference>
<evidence type="ECO:0000259" key="3">
    <source>
        <dbReference type="Pfam" id="PF19051"/>
    </source>
</evidence>
<dbReference type="InterPro" id="IPR043906">
    <property type="entry name" value="Gfo/Idh/MocA_OxRdtase_bact_C"/>
</dbReference>
<dbReference type="PROSITE" id="PS51318">
    <property type="entry name" value="TAT"/>
    <property type="match status" value="1"/>
</dbReference>
<feature type="domain" description="Gfo/Idh/MocA-like oxidoreductase N-terminal" evidence="2">
    <location>
        <begin position="50"/>
        <end position="182"/>
    </location>
</feature>
<reference evidence="4 5" key="1">
    <citation type="submission" date="2019-02" db="EMBL/GenBank/DDBJ databases">
        <title>Deep-cultivation of Planctomycetes and their phenomic and genomic characterization uncovers novel biology.</title>
        <authorList>
            <person name="Wiegand S."/>
            <person name="Jogler M."/>
            <person name="Boedeker C."/>
            <person name="Pinto D."/>
            <person name="Vollmers J."/>
            <person name="Rivas-Marin E."/>
            <person name="Kohn T."/>
            <person name="Peeters S.H."/>
            <person name="Heuer A."/>
            <person name="Rast P."/>
            <person name="Oberbeckmann S."/>
            <person name="Bunk B."/>
            <person name="Jeske O."/>
            <person name="Meyerdierks A."/>
            <person name="Storesund J.E."/>
            <person name="Kallscheuer N."/>
            <person name="Luecker S."/>
            <person name="Lage O.M."/>
            <person name="Pohl T."/>
            <person name="Merkel B.J."/>
            <person name="Hornburger P."/>
            <person name="Mueller R.-W."/>
            <person name="Bruemmer F."/>
            <person name="Labrenz M."/>
            <person name="Spormann A.M."/>
            <person name="Op Den Camp H."/>
            <person name="Overmann J."/>
            <person name="Amann R."/>
            <person name="Jetten M.S.M."/>
            <person name="Mascher T."/>
            <person name="Medema M.H."/>
            <person name="Devos D.P."/>
            <person name="Kaster A.-K."/>
            <person name="Ovreas L."/>
            <person name="Rohde M."/>
            <person name="Galperin M.Y."/>
            <person name="Jogler C."/>
        </authorList>
    </citation>
    <scope>NUCLEOTIDE SEQUENCE [LARGE SCALE GENOMIC DNA]</scope>
    <source>
        <strain evidence="4 5">Poly41</strain>
    </source>
</reference>
<dbReference type="InterPro" id="IPR050463">
    <property type="entry name" value="Gfo/Idh/MocA_oxidrdct_glycsds"/>
</dbReference>
<dbReference type="GO" id="GO:0047061">
    <property type="term" value="F:glucose-fructose oxidoreductase activity"/>
    <property type="evidence" value="ECO:0007669"/>
    <property type="project" value="UniProtKB-EC"/>
</dbReference>